<sequence>MARKIRQGDFEGFDCTEGQMLVAYALNVRRLRTMKGSDDLDWLSLERLYDEGRQLFLRGQHEEAIDRFKRVYEDTFNLRDVAQIVDDYYSMSPEQWVAKYQTQFQKRDT</sequence>
<gene>
    <name evidence="1" type="ORF">OKA05_01580</name>
</gene>
<name>A0ABT3GC63_9BACT</name>
<dbReference type="EMBL" id="JAPDDT010000001">
    <property type="protein sequence ID" value="MCW1921222.1"/>
    <property type="molecule type" value="Genomic_DNA"/>
</dbReference>
<dbReference type="RefSeq" id="WP_264485331.1">
    <property type="nucleotide sequence ID" value="NZ_JAPDDT010000001.1"/>
</dbReference>
<comment type="caution">
    <text evidence="1">The sequence shown here is derived from an EMBL/GenBank/DDBJ whole genome shotgun (WGS) entry which is preliminary data.</text>
</comment>
<protein>
    <submittedName>
        <fullName evidence="1">Uncharacterized protein</fullName>
    </submittedName>
</protein>
<dbReference type="Proteomes" id="UP001320876">
    <property type="component" value="Unassembled WGS sequence"/>
</dbReference>
<proteinExistence type="predicted"/>
<evidence type="ECO:0000313" key="2">
    <source>
        <dbReference type="Proteomes" id="UP001320876"/>
    </source>
</evidence>
<organism evidence="1 2">
    <name type="scientific">Luteolibacter arcticus</name>
    <dbReference type="NCBI Taxonomy" id="1581411"/>
    <lineage>
        <taxon>Bacteria</taxon>
        <taxon>Pseudomonadati</taxon>
        <taxon>Verrucomicrobiota</taxon>
        <taxon>Verrucomicrobiia</taxon>
        <taxon>Verrucomicrobiales</taxon>
        <taxon>Verrucomicrobiaceae</taxon>
        <taxon>Luteolibacter</taxon>
    </lineage>
</organism>
<keyword evidence="2" id="KW-1185">Reference proteome</keyword>
<evidence type="ECO:0000313" key="1">
    <source>
        <dbReference type="EMBL" id="MCW1921222.1"/>
    </source>
</evidence>
<accession>A0ABT3GC63</accession>
<reference evidence="1 2" key="1">
    <citation type="submission" date="2022-10" db="EMBL/GenBank/DDBJ databases">
        <title>Luteolibacter arcticus strain CCTCC AB 2014275, whole genome shotgun sequencing project.</title>
        <authorList>
            <person name="Zhao G."/>
            <person name="Shen L."/>
        </authorList>
    </citation>
    <scope>NUCLEOTIDE SEQUENCE [LARGE SCALE GENOMIC DNA]</scope>
    <source>
        <strain evidence="1 2">CCTCC AB 2014275</strain>
    </source>
</reference>